<evidence type="ECO:0000259" key="3">
    <source>
        <dbReference type="SMART" id="SM01119"/>
    </source>
</evidence>
<sequence>MIGKSVYDIDTPALVIDLDAMERNIRRMADFFRDRPARLRPHAKTHKTPELAKMQLDAGAIGITCAKLGEAEVMADAGIRGLLLANEVIGAQKIARLVEVAKKSDIIVAVDQAENAREISDAASAAGVRVRVLIEVDVGQGRCGVRPGGAAVRLAQEVLRFRGLLFKGVMGYEGHVVLNPDREVRESECQKSMTQLVGTKEALEAAGIPVEVVSGGGTGTYSVTGAFPGVTEVQAGSYITMDARYKGLGLGFECALTVLTTVVSRNGPEVVVCDAGMKAVTREFGMPESKDPRMEVLHLSEEHGKLTVKDPGGVSYRVGDKIELIPSHGCTTINLHDTFYGARAGRVEAVWDIAARGKVR</sequence>
<comment type="caution">
    <text evidence="4">The sequence shown here is derived from an EMBL/GenBank/DDBJ whole genome shotgun (WGS) entry which is preliminary data.</text>
</comment>
<dbReference type="PANTHER" id="PTHR28004">
    <property type="entry name" value="ZGC:162816-RELATED"/>
    <property type="match status" value="1"/>
</dbReference>
<organism evidence="4 5">
    <name type="scientific">Handelsmanbacteria sp. (strain RIFCSPLOWO2_12_FULL_64_10)</name>
    <dbReference type="NCBI Taxonomy" id="1817868"/>
    <lineage>
        <taxon>Bacteria</taxon>
        <taxon>Candidatus Handelsmaniibacteriota</taxon>
    </lineage>
</organism>
<gene>
    <name evidence="4" type="ORF">A3F84_09000</name>
</gene>
<dbReference type="AlphaFoldDB" id="A0A1F6C7E1"/>
<dbReference type="Pfam" id="PF14031">
    <property type="entry name" value="D-ser_dehydrat"/>
    <property type="match status" value="1"/>
</dbReference>
<evidence type="ECO:0000313" key="5">
    <source>
        <dbReference type="Proteomes" id="UP000178606"/>
    </source>
</evidence>
<proteinExistence type="inferred from homology"/>
<evidence type="ECO:0000256" key="1">
    <source>
        <dbReference type="ARBA" id="ARBA00005323"/>
    </source>
</evidence>
<dbReference type="Gene3D" id="3.20.20.10">
    <property type="entry name" value="Alanine racemase"/>
    <property type="match status" value="1"/>
</dbReference>
<dbReference type="InterPro" id="IPR001608">
    <property type="entry name" value="Ala_racemase_N"/>
</dbReference>
<keyword evidence="2" id="KW-0456">Lyase</keyword>
<dbReference type="InterPro" id="IPR042208">
    <property type="entry name" value="D-ser_dehydrat-like_sf"/>
</dbReference>
<name>A0A1F6C7E1_HANXR</name>
<feature type="domain" description="D-serine dehydratase-like" evidence="3">
    <location>
        <begin position="255"/>
        <end position="343"/>
    </location>
</feature>
<dbReference type="GO" id="GO:0036088">
    <property type="term" value="P:D-serine catabolic process"/>
    <property type="evidence" value="ECO:0007669"/>
    <property type="project" value="TreeGrafter"/>
</dbReference>
<dbReference type="Proteomes" id="UP000178606">
    <property type="component" value="Unassembled WGS sequence"/>
</dbReference>
<accession>A0A1F6C7E1</accession>
<dbReference type="CDD" id="cd06819">
    <property type="entry name" value="PLPDE_III_LS_D-TA"/>
    <property type="match status" value="1"/>
</dbReference>
<dbReference type="GO" id="GO:0008721">
    <property type="term" value="F:D-serine ammonia-lyase activity"/>
    <property type="evidence" value="ECO:0007669"/>
    <property type="project" value="TreeGrafter"/>
</dbReference>
<dbReference type="PANTHER" id="PTHR28004:SF2">
    <property type="entry name" value="D-SERINE DEHYDRATASE"/>
    <property type="match status" value="1"/>
</dbReference>
<evidence type="ECO:0000256" key="2">
    <source>
        <dbReference type="ARBA" id="ARBA00023239"/>
    </source>
</evidence>
<protein>
    <submittedName>
        <fullName evidence="4">Alanine racemase</fullName>
    </submittedName>
</protein>
<dbReference type="SUPFAM" id="SSF51419">
    <property type="entry name" value="PLP-binding barrel"/>
    <property type="match status" value="1"/>
</dbReference>
<dbReference type="Pfam" id="PF01168">
    <property type="entry name" value="Ala_racemase_N"/>
    <property type="match status" value="1"/>
</dbReference>
<dbReference type="EMBL" id="MFKF01000389">
    <property type="protein sequence ID" value="OGG45060.1"/>
    <property type="molecule type" value="Genomic_DNA"/>
</dbReference>
<evidence type="ECO:0000313" key="4">
    <source>
        <dbReference type="EMBL" id="OGG45060.1"/>
    </source>
</evidence>
<dbReference type="SMART" id="SM01119">
    <property type="entry name" value="D-ser_dehydrat"/>
    <property type="match status" value="1"/>
</dbReference>
<reference evidence="4 5" key="1">
    <citation type="journal article" date="2016" name="Nat. Commun.">
        <title>Thousands of microbial genomes shed light on interconnected biogeochemical processes in an aquifer system.</title>
        <authorList>
            <person name="Anantharaman K."/>
            <person name="Brown C.T."/>
            <person name="Hug L.A."/>
            <person name="Sharon I."/>
            <person name="Castelle C.J."/>
            <person name="Probst A.J."/>
            <person name="Thomas B.C."/>
            <person name="Singh A."/>
            <person name="Wilkins M.J."/>
            <person name="Karaoz U."/>
            <person name="Brodie E.L."/>
            <person name="Williams K.H."/>
            <person name="Hubbard S.S."/>
            <person name="Banfield J.F."/>
        </authorList>
    </citation>
    <scope>NUCLEOTIDE SEQUENCE [LARGE SCALE GENOMIC DNA]</scope>
    <source>
        <strain evidence="5">RIFCSPLOWO2_12_FULL_64_10</strain>
    </source>
</reference>
<dbReference type="InterPro" id="IPR051466">
    <property type="entry name" value="D-amino_acid_metab_enzyme"/>
</dbReference>
<dbReference type="Gene3D" id="2.40.37.20">
    <property type="entry name" value="D-serine dehydratase-like domain"/>
    <property type="match status" value="1"/>
</dbReference>
<dbReference type="InterPro" id="IPR026956">
    <property type="entry name" value="D-ser_dehydrat-like_dom"/>
</dbReference>
<comment type="similarity">
    <text evidence="1">Belongs to the DSD1 family.</text>
</comment>
<dbReference type="InterPro" id="IPR029066">
    <property type="entry name" value="PLP-binding_barrel"/>
</dbReference>